<organism evidence="1 2">
    <name type="scientific">Bacteroides faecalis</name>
    <dbReference type="NCBI Taxonomy" id="2447885"/>
    <lineage>
        <taxon>Bacteria</taxon>
        <taxon>Pseudomonadati</taxon>
        <taxon>Bacteroidota</taxon>
        <taxon>Bacteroidia</taxon>
        <taxon>Bacteroidales</taxon>
        <taxon>Bacteroidaceae</taxon>
        <taxon>Bacteroides</taxon>
    </lineage>
</organism>
<dbReference type="EMBL" id="BHWB01000004">
    <property type="protein sequence ID" value="GCB34814.1"/>
    <property type="molecule type" value="Genomic_DNA"/>
</dbReference>
<comment type="caution">
    <text evidence="1">The sequence shown here is derived from an EMBL/GenBank/DDBJ whole genome shotgun (WGS) entry which is preliminary data.</text>
</comment>
<keyword evidence="2" id="KW-1185">Reference proteome</keyword>
<dbReference type="Proteomes" id="UP000288079">
    <property type="component" value="Unassembled WGS sequence"/>
</dbReference>
<accession>A0A401LTH5</accession>
<dbReference type="AlphaFoldDB" id="A0A401LTH5"/>
<evidence type="ECO:0000313" key="1">
    <source>
        <dbReference type="EMBL" id="GCB34814.1"/>
    </source>
</evidence>
<reference evidence="1 2" key="1">
    <citation type="submission" date="2018-10" db="EMBL/GenBank/DDBJ databases">
        <title>Draft Genome Sequence of Bacteroides sp. KCTC 15687.</title>
        <authorList>
            <person name="Yu S.Y."/>
            <person name="Kim J.S."/>
            <person name="Oh B.S."/>
            <person name="Park S.H."/>
            <person name="Kang S.W."/>
            <person name="Park J.E."/>
            <person name="Choi S.H."/>
            <person name="Han K.I."/>
            <person name="Lee K.C."/>
            <person name="Eom M.K."/>
            <person name="Suh M.K."/>
            <person name="Lee D.H."/>
            <person name="Yoon H."/>
            <person name="Kim B."/>
            <person name="Yang S.J."/>
            <person name="Lee J.S."/>
            <person name="Lee J.H."/>
        </authorList>
    </citation>
    <scope>NUCLEOTIDE SEQUENCE [LARGE SCALE GENOMIC DNA]</scope>
    <source>
        <strain evidence="1 2">KCTC 15687</strain>
    </source>
</reference>
<gene>
    <name evidence="1" type="ORF">KGMB02408_17590</name>
</gene>
<sequence>MEVPVITGVYDPLSRRYDGTITSQAPIIVSGRHLDMLDLNNIRLCLAAAVDYDNVIEVLHVYKYAHNQVIVSLPVLMPGEYFPAVKIIKKQCEDAIYIFPVSWVVMPEGHERREYYPCCTEIGK</sequence>
<evidence type="ECO:0008006" key="3">
    <source>
        <dbReference type="Google" id="ProtNLM"/>
    </source>
</evidence>
<name>A0A401LTH5_9BACE</name>
<proteinExistence type="predicted"/>
<evidence type="ECO:0000313" key="2">
    <source>
        <dbReference type="Proteomes" id="UP000288079"/>
    </source>
</evidence>
<protein>
    <recommendedName>
        <fullName evidence="3">DUF4469 domain-containing protein</fullName>
    </recommendedName>
</protein>